<keyword evidence="6 11" id="KW-0175">Coiled coil</keyword>
<reference evidence="14 15" key="1">
    <citation type="submission" date="2014-05" db="EMBL/GenBank/DDBJ databases">
        <authorList>
            <person name="Sibley D."/>
            <person name="Venepally P."/>
            <person name="Karamycheva S."/>
            <person name="Hadjithomas M."/>
            <person name="Khan A."/>
            <person name="Brunk B."/>
            <person name="Roos D."/>
            <person name="Caler E."/>
            <person name="Lorenzi H."/>
        </authorList>
    </citation>
    <scope>NUCLEOTIDE SEQUENCE [LARGE SCALE GENOMIC DNA]</scope>
    <source>
        <strain evidence="14 15">RUB</strain>
    </source>
</reference>
<dbReference type="GO" id="GO:0005634">
    <property type="term" value="C:nucleus"/>
    <property type="evidence" value="ECO:0007669"/>
    <property type="project" value="UniProtKB-SubCell"/>
</dbReference>
<keyword evidence="2 10" id="KW-0158">Chromosome</keyword>
<dbReference type="PANTHER" id="PTHR10643:SF2">
    <property type="entry name" value="KINETOCHORE PROTEIN NDC80 HOMOLOG"/>
    <property type="match status" value="1"/>
</dbReference>
<sequence length="728" mass="81031">MHDPSDLRGLASGASALGGSAYPLSSPLRSTSPYRADRLAAPSSTLPLFASPMRSAAGDSRLRAFGQENESTHSFLDSHGGFSTASCSAAGSAARETFRRDVGQFSFYKSLLPPGSAGTVGRGVGKKGPGGVQQLLGNEEAKRESVKTIIRFLCYSGFPQQLSPKIFVAPPRNLLVEIWNHLLRRACDDSVQVTNENANEEVPRLFKELGYPLTIAKSSMQAPNSAHQWPLHLHALSWLCELLIYESEVFSRDPLLNPAIEKKDALSAGAVVGEEMISRMLLHYYPQSGNGRDLTHLQQSLHSRLQRDVEQLESSIASRERQLARAQQELRRISAELEANAALPLEIDRLCGDLEKLKDGIKQQRSASEQQEKEIDAKQSRRNALQSEIRQVAAETQQLDAQVKEQGLSKAEVEKIRSEIHVLRERVALRSKDVEGQQLQLAGVEDEINRRGEELRVTTRTCNSLLQRCMQDTETAKFASDTAWASLSRFATSATLSGDSSSSFASSRGSSESRRSSSRPWAPQSHSEPEAKGNADEHLATHEQLLGVPWKAWKAELLRLVQSDKQVDAQSRRTDEKTIGEIEKLKKARQQLDSTRRTEERKISVLHEDLHKLEEQRAQQKQVLSSEIETLQRGVSEHRLAVEAELLKAERQANDLRLLYEKTEKENDAEVAARIDNLKKIQQDGLAAKREVLHALQQLVQNKEHACVGYEKDLLAVVSRSEKYTLGC</sequence>
<evidence type="ECO:0000313" key="15">
    <source>
        <dbReference type="Proteomes" id="UP000028834"/>
    </source>
</evidence>
<organism evidence="14 15">
    <name type="scientific">Toxoplasma gondii RUB</name>
    <dbReference type="NCBI Taxonomy" id="935652"/>
    <lineage>
        <taxon>Eukaryota</taxon>
        <taxon>Sar</taxon>
        <taxon>Alveolata</taxon>
        <taxon>Apicomplexa</taxon>
        <taxon>Conoidasida</taxon>
        <taxon>Coccidia</taxon>
        <taxon>Eucoccidiorida</taxon>
        <taxon>Eimeriorina</taxon>
        <taxon>Sarcocystidae</taxon>
        <taxon>Toxoplasma</taxon>
    </lineage>
</organism>
<protein>
    <recommendedName>
        <fullName evidence="10">Kinetochore protein NDC80</fullName>
    </recommendedName>
</protein>
<dbReference type="InterPro" id="IPR055260">
    <property type="entry name" value="Ndc80_CH"/>
</dbReference>
<dbReference type="EMBL" id="AFYV02000344">
    <property type="protein sequence ID" value="KFG65313.1"/>
    <property type="molecule type" value="Genomic_DNA"/>
</dbReference>
<evidence type="ECO:0000256" key="7">
    <source>
        <dbReference type="ARBA" id="ARBA00023242"/>
    </source>
</evidence>
<dbReference type="GO" id="GO:0031262">
    <property type="term" value="C:Ndc80 complex"/>
    <property type="evidence" value="ECO:0007669"/>
    <property type="project" value="UniProtKB-UniRule"/>
</dbReference>
<dbReference type="Proteomes" id="UP000028834">
    <property type="component" value="Unassembled WGS sequence"/>
</dbReference>
<evidence type="ECO:0000256" key="4">
    <source>
        <dbReference type="ARBA" id="ARBA00022776"/>
    </source>
</evidence>
<comment type="function">
    <text evidence="10">Acts as a component of the essential kinetochore-associated NDC80 complex, which is required for chromosome segregation and spindle checkpoint activity.</text>
</comment>
<keyword evidence="7 10" id="KW-0539">Nucleus</keyword>
<evidence type="ECO:0000313" key="14">
    <source>
        <dbReference type="EMBL" id="KFG65313.1"/>
    </source>
</evidence>
<feature type="domain" description="Kinetochore protein Ndc80 CH" evidence="13">
    <location>
        <begin position="138"/>
        <end position="244"/>
    </location>
</feature>
<feature type="compositionally biased region" description="Basic and acidic residues" evidence="12">
    <location>
        <begin position="527"/>
        <end position="536"/>
    </location>
</feature>
<dbReference type="Pfam" id="PF03801">
    <property type="entry name" value="Ndc80_HEC"/>
    <property type="match status" value="1"/>
</dbReference>
<feature type="compositionally biased region" description="Low complexity" evidence="12">
    <location>
        <begin position="497"/>
        <end position="510"/>
    </location>
</feature>
<evidence type="ECO:0000256" key="10">
    <source>
        <dbReference type="RuleBase" id="RU368072"/>
    </source>
</evidence>
<dbReference type="InterPro" id="IPR038273">
    <property type="entry name" value="Ndc80_sf"/>
</dbReference>
<evidence type="ECO:0000256" key="3">
    <source>
        <dbReference type="ARBA" id="ARBA00022618"/>
    </source>
</evidence>
<dbReference type="Gene3D" id="1.10.418.30">
    <property type="entry name" value="Ncd80 complex, Ncd80 subunit"/>
    <property type="match status" value="1"/>
</dbReference>
<feature type="region of interest" description="Disordered" evidence="12">
    <location>
        <begin position="495"/>
        <end position="536"/>
    </location>
</feature>
<evidence type="ECO:0000256" key="11">
    <source>
        <dbReference type="SAM" id="Coils"/>
    </source>
</evidence>
<dbReference type="OrthoDB" id="7459479at2759"/>
<feature type="coiled-coil region" evidence="11">
    <location>
        <begin position="582"/>
        <end position="666"/>
    </location>
</feature>
<gene>
    <name evidence="14" type="ORF">TGRUB_260420</name>
</gene>
<dbReference type="GO" id="GO:0051315">
    <property type="term" value="P:attachment of mitotic spindle microtubules to kinetochore"/>
    <property type="evidence" value="ECO:0007669"/>
    <property type="project" value="UniProtKB-UniRule"/>
</dbReference>
<keyword evidence="5 10" id="KW-0995">Kinetochore</keyword>
<comment type="subcellular location">
    <subcellularLocation>
        <location evidence="10">Chromosome</location>
        <location evidence="10">Centromere</location>
        <location evidence="10">Kinetochore</location>
    </subcellularLocation>
    <subcellularLocation>
        <location evidence="10">Nucleus</location>
    </subcellularLocation>
</comment>
<comment type="caution">
    <text evidence="14">The sequence shown here is derived from an EMBL/GenBank/DDBJ whole genome shotgun (WGS) entry which is preliminary data.</text>
</comment>
<keyword evidence="9 10" id="KW-0137">Centromere</keyword>
<keyword evidence="3 10" id="KW-0132">Cell division</keyword>
<proteinExistence type="inferred from homology"/>
<evidence type="ECO:0000256" key="5">
    <source>
        <dbReference type="ARBA" id="ARBA00022838"/>
    </source>
</evidence>
<evidence type="ECO:0000256" key="1">
    <source>
        <dbReference type="ARBA" id="ARBA00007050"/>
    </source>
</evidence>
<dbReference type="InterPro" id="IPR005550">
    <property type="entry name" value="Kinetochore_Ndc80"/>
</dbReference>
<accession>A0A086M8U5</accession>
<name>A0A086M8U5_TOXGO</name>
<evidence type="ECO:0000259" key="13">
    <source>
        <dbReference type="Pfam" id="PF03801"/>
    </source>
</evidence>
<feature type="coiled-coil region" evidence="11">
    <location>
        <begin position="302"/>
        <end position="402"/>
    </location>
</feature>
<keyword evidence="8 10" id="KW-0131">Cell cycle</keyword>
<keyword evidence="4 10" id="KW-0498">Mitosis</keyword>
<comment type="similarity">
    <text evidence="1 10">Belongs to the NDC80/HEC1 family.</text>
</comment>
<dbReference type="GO" id="GO:0051301">
    <property type="term" value="P:cell division"/>
    <property type="evidence" value="ECO:0007669"/>
    <property type="project" value="UniProtKB-UniRule"/>
</dbReference>
<evidence type="ECO:0000256" key="2">
    <source>
        <dbReference type="ARBA" id="ARBA00022454"/>
    </source>
</evidence>
<dbReference type="PANTHER" id="PTHR10643">
    <property type="entry name" value="KINETOCHORE PROTEIN NDC80"/>
    <property type="match status" value="1"/>
</dbReference>
<dbReference type="VEuPathDB" id="ToxoDB:TGRUB_260420"/>
<evidence type="ECO:0000256" key="6">
    <source>
        <dbReference type="ARBA" id="ARBA00023054"/>
    </source>
</evidence>
<dbReference type="AlphaFoldDB" id="A0A086M8U5"/>
<evidence type="ECO:0000256" key="8">
    <source>
        <dbReference type="ARBA" id="ARBA00023306"/>
    </source>
</evidence>
<comment type="subunit">
    <text evidence="10">Component of the NDC80 complex.</text>
</comment>
<evidence type="ECO:0000256" key="12">
    <source>
        <dbReference type="SAM" id="MobiDB-lite"/>
    </source>
</evidence>
<evidence type="ECO:0000256" key="9">
    <source>
        <dbReference type="ARBA" id="ARBA00023328"/>
    </source>
</evidence>